<feature type="transmembrane region" description="Helical" evidence="1">
    <location>
        <begin position="92"/>
        <end position="114"/>
    </location>
</feature>
<accession>A0AAN7Y3X9</accession>
<proteinExistence type="predicted"/>
<keyword evidence="1" id="KW-0472">Membrane</keyword>
<comment type="caution">
    <text evidence="3">The sequence shown here is derived from an EMBL/GenBank/DDBJ whole genome shotgun (WGS) entry which is preliminary data.</text>
</comment>
<dbReference type="Proteomes" id="UP001309876">
    <property type="component" value="Unassembled WGS sequence"/>
</dbReference>
<dbReference type="InterPro" id="IPR046623">
    <property type="entry name" value="DUF6536"/>
</dbReference>
<dbReference type="EMBL" id="JAVRRJ010000009">
    <property type="protein sequence ID" value="KAK5081521.1"/>
    <property type="molecule type" value="Genomic_DNA"/>
</dbReference>
<evidence type="ECO:0000313" key="4">
    <source>
        <dbReference type="Proteomes" id="UP001309876"/>
    </source>
</evidence>
<feature type="transmembrane region" description="Helical" evidence="1">
    <location>
        <begin position="485"/>
        <end position="512"/>
    </location>
</feature>
<dbReference type="PANTHER" id="PTHR35395:SF1">
    <property type="entry name" value="DUF6536 DOMAIN-CONTAINING PROTEIN"/>
    <property type="match status" value="1"/>
</dbReference>
<evidence type="ECO:0000256" key="1">
    <source>
        <dbReference type="SAM" id="Phobius"/>
    </source>
</evidence>
<protein>
    <recommendedName>
        <fullName evidence="2">DUF6536 domain-containing protein</fullName>
    </recommendedName>
</protein>
<keyword evidence="4" id="KW-1185">Reference proteome</keyword>
<reference evidence="3 4" key="1">
    <citation type="submission" date="2023-08" db="EMBL/GenBank/DDBJ databases">
        <title>Black Yeasts Isolated from many extreme environments.</title>
        <authorList>
            <person name="Coleine C."/>
            <person name="Stajich J.E."/>
            <person name="Selbmann L."/>
        </authorList>
    </citation>
    <scope>NUCLEOTIDE SEQUENCE [LARGE SCALE GENOMIC DNA]</scope>
    <source>
        <strain evidence="3 4">CCFEE 5910</strain>
    </source>
</reference>
<feature type="transmembrane region" description="Helical" evidence="1">
    <location>
        <begin position="343"/>
        <end position="368"/>
    </location>
</feature>
<organism evidence="3 4">
    <name type="scientific">Lithohypha guttulata</name>
    <dbReference type="NCBI Taxonomy" id="1690604"/>
    <lineage>
        <taxon>Eukaryota</taxon>
        <taxon>Fungi</taxon>
        <taxon>Dikarya</taxon>
        <taxon>Ascomycota</taxon>
        <taxon>Pezizomycotina</taxon>
        <taxon>Eurotiomycetes</taxon>
        <taxon>Chaetothyriomycetidae</taxon>
        <taxon>Chaetothyriales</taxon>
        <taxon>Trichomeriaceae</taxon>
        <taxon>Lithohypha</taxon>
    </lineage>
</organism>
<keyword evidence="1" id="KW-1133">Transmembrane helix</keyword>
<feature type="transmembrane region" description="Helical" evidence="1">
    <location>
        <begin position="432"/>
        <end position="451"/>
    </location>
</feature>
<evidence type="ECO:0000313" key="3">
    <source>
        <dbReference type="EMBL" id="KAK5081521.1"/>
    </source>
</evidence>
<feature type="domain" description="DUF6536" evidence="2">
    <location>
        <begin position="3"/>
        <end position="131"/>
    </location>
</feature>
<dbReference type="PANTHER" id="PTHR35395">
    <property type="entry name" value="DUF6536 DOMAIN-CONTAINING PROTEIN"/>
    <property type="match status" value="1"/>
</dbReference>
<feature type="transmembrane region" description="Helical" evidence="1">
    <location>
        <begin position="532"/>
        <end position="554"/>
    </location>
</feature>
<name>A0AAN7Y3X9_9EURO</name>
<dbReference type="AlphaFoldDB" id="A0AAN7Y3X9"/>
<feature type="transmembrane region" description="Helical" evidence="1">
    <location>
        <begin position="242"/>
        <end position="266"/>
    </location>
</feature>
<evidence type="ECO:0000259" key="2">
    <source>
        <dbReference type="Pfam" id="PF20163"/>
    </source>
</evidence>
<dbReference type="Pfam" id="PF20163">
    <property type="entry name" value="DUF6536"/>
    <property type="match status" value="1"/>
</dbReference>
<sequence>MAVWIHNSAEFLSGIGILFRGECDKVSQYNMWAHIGINAISTLLLSASNYAMQCFAAPTRADIDRAHQVGKWLDIGVPSLRNLRHIPKWKPLLWWMLALSSLPIYLLYNSVFYMSLSSNDYNVYFAAEQFIQDAGSIPPAEIVVEAGQFEMGKFDFLYSSGGEAMTAHIRELKNDLASFEKLDNAQCMRAYTKEYLDDRRTLILASNALEINATTVHGFQYFTHEAVDASKNVYLPYDCLNASLSIVAVVAVCNTIKLIIMVWLAFGMRHAPIMTVGDAITSFLRKPDETTDGIGPLSYADVTDIVRLWPHHAVQSDKATDFQTSTTNHEKKSWLSAASDARVTWTVTCVFLSAVVAGSFLGLAIGAIQTASERSPFSFGFGKVNGIALASGQSGNIGGGAESAGTITSLLKINDPKTRVLGTVVLANLPQLIFSLNYFLMNALVTIVYLAKEWNSYSVRRKPLRVSSPQGVQRSTYFLSLPYRVAIPLMIVSGVMHWLISQSVFLAVVARYDPYGNLGDPAQVSTLGFSPLPMVITLGTGILLLLSILTLGLWRFRSVMPVASSCSAAIAAACHGPTGETDAFLKPVIWGPLPSSNSDSMAGNHYGFTSGAVKSLQGEGRHKK</sequence>
<gene>
    <name evidence="3" type="ORF">LTR05_007652</name>
</gene>
<keyword evidence="1" id="KW-0812">Transmembrane</keyword>